<organism evidence="1 2">
    <name type="scientific">Austropuccinia psidii MF-1</name>
    <dbReference type="NCBI Taxonomy" id="1389203"/>
    <lineage>
        <taxon>Eukaryota</taxon>
        <taxon>Fungi</taxon>
        <taxon>Dikarya</taxon>
        <taxon>Basidiomycota</taxon>
        <taxon>Pucciniomycotina</taxon>
        <taxon>Pucciniomycetes</taxon>
        <taxon>Pucciniales</taxon>
        <taxon>Sphaerophragmiaceae</taxon>
        <taxon>Austropuccinia</taxon>
    </lineage>
</organism>
<comment type="caution">
    <text evidence="1">The sequence shown here is derived from an EMBL/GenBank/DDBJ whole genome shotgun (WGS) entry which is preliminary data.</text>
</comment>
<sequence>MENTDSEVSSGNTTVSFSLESILSPTCKPNTLKDYSKEINVNTIKNNSNPGPNQPYTNITNIYDKQEQNLQPNTSCTNSNTNKIELSTIDMTATKNKEKTISNKKDTSNLIDTTVNKETEPKYKITNSTKTTIDMTITKNEEETIFNKIVNYIERKIKNQPISTKERVSTTLRILPLTLKIKKISTTS</sequence>
<evidence type="ECO:0000313" key="1">
    <source>
        <dbReference type="EMBL" id="MBW0551861.1"/>
    </source>
</evidence>
<reference evidence="1" key="1">
    <citation type="submission" date="2021-03" db="EMBL/GenBank/DDBJ databases">
        <title>Draft genome sequence of rust myrtle Austropuccinia psidii MF-1, a brazilian biotype.</title>
        <authorList>
            <person name="Quecine M.C."/>
            <person name="Pachon D.M.R."/>
            <person name="Bonatelli M.L."/>
            <person name="Correr F.H."/>
            <person name="Franceschini L.M."/>
            <person name="Leite T.F."/>
            <person name="Margarido G.R.A."/>
            <person name="Almeida C.A."/>
            <person name="Ferrarezi J.A."/>
            <person name="Labate C.A."/>
        </authorList>
    </citation>
    <scope>NUCLEOTIDE SEQUENCE</scope>
    <source>
        <strain evidence="1">MF-1</strain>
    </source>
</reference>
<dbReference type="EMBL" id="AVOT02057821">
    <property type="protein sequence ID" value="MBW0551861.1"/>
    <property type="molecule type" value="Genomic_DNA"/>
</dbReference>
<keyword evidence="2" id="KW-1185">Reference proteome</keyword>
<protein>
    <submittedName>
        <fullName evidence="1">Uncharacterized protein</fullName>
    </submittedName>
</protein>
<accession>A0A9Q3IXQ2</accession>
<gene>
    <name evidence="1" type="ORF">O181_091576</name>
</gene>
<dbReference type="Proteomes" id="UP000765509">
    <property type="component" value="Unassembled WGS sequence"/>
</dbReference>
<name>A0A9Q3IXQ2_9BASI</name>
<evidence type="ECO:0000313" key="2">
    <source>
        <dbReference type="Proteomes" id="UP000765509"/>
    </source>
</evidence>
<proteinExistence type="predicted"/>
<dbReference type="AlphaFoldDB" id="A0A9Q3IXQ2"/>